<organism evidence="2 3">
    <name type="scientific">Steinernema carpocapsae</name>
    <name type="common">Entomopathogenic nematode</name>
    <dbReference type="NCBI Taxonomy" id="34508"/>
    <lineage>
        <taxon>Eukaryota</taxon>
        <taxon>Metazoa</taxon>
        <taxon>Ecdysozoa</taxon>
        <taxon>Nematoda</taxon>
        <taxon>Chromadorea</taxon>
        <taxon>Rhabditida</taxon>
        <taxon>Tylenchina</taxon>
        <taxon>Panagrolaimomorpha</taxon>
        <taxon>Strongyloidoidea</taxon>
        <taxon>Steinernematidae</taxon>
        <taxon>Steinernema</taxon>
    </lineage>
</organism>
<gene>
    <name evidence="2" type="ORF">L596_002175</name>
</gene>
<keyword evidence="1" id="KW-1133">Transmembrane helix</keyword>
<dbReference type="EMBL" id="AZBU02000001">
    <property type="protein sequence ID" value="TMS34627.1"/>
    <property type="molecule type" value="Genomic_DNA"/>
</dbReference>
<evidence type="ECO:0000256" key="1">
    <source>
        <dbReference type="SAM" id="Phobius"/>
    </source>
</evidence>
<dbReference type="OrthoDB" id="10684238at2759"/>
<dbReference type="AlphaFoldDB" id="A0A4U8UR44"/>
<feature type="transmembrane region" description="Helical" evidence="1">
    <location>
        <begin position="206"/>
        <end position="225"/>
    </location>
</feature>
<keyword evidence="1" id="KW-0472">Membrane</keyword>
<comment type="caution">
    <text evidence="2">The sequence shown here is derived from an EMBL/GenBank/DDBJ whole genome shotgun (WGS) entry which is preliminary data.</text>
</comment>
<evidence type="ECO:0000313" key="3">
    <source>
        <dbReference type="Proteomes" id="UP000298663"/>
    </source>
</evidence>
<keyword evidence="3" id="KW-1185">Reference proteome</keyword>
<sequence>MESFITNETSPDTCTLAHRLQKLPWSIAFQILQCIMGAAASACLPWMIRTHRRCMQCYHGNVYPILVNLHSLTFYHVAALLMRLVFVISRHLSRSDDCGYIYSAFTCHISSQAPKLSFYSLGTNVCALLLEQVAGLYGRLNIHKRRGNVFVALGFVVTYVPTVVQLAQFIYGAIALWQLDISVVYCSPYMNPVPDLAVLEPFIEGVQIGIIVVMVVGASLLGYSLHNIET</sequence>
<dbReference type="EMBL" id="CM016762">
    <property type="protein sequence ID" value="TMS34627.1"/>
    <property type="molecule type" value="Genomic_DNA"/>
</dbReference>
<protein>
    <submittedName>
        <fullName evidence="2">Uncharacterized protein</fullName>
    </submittedName>
</protein>
<keyword evidence="1" id="KW-0812">Transmembrane</keyword>
<feature type="transmembrane region" description="Helical" evidence="1">
    <location>
        <begin position="149"/>
        <end position="171"/>
    </location>
</feature>
<reference evidence="2 3" key="2">
    <citation type="journal article" date="2019" name="G3 (Bethesda)">
        <title>Hybrid Assembly of the Genome of the Entomopathogenic Nematode Steinernema carpocapsae Identifies the X-Chromosome.</title>
        <authorList>
            <person name="Serra L."/>
            <person name="Macchietto M."/>
            <person name="Macias-Munoz A."/>
            <person name="McGill C.J."/>
            <person name="Rodriguez I.M."/>
            <person name="Rodriguez B."/>
            <person name="Murad R."/>
            <person name="Mortazavi A."/>
        </authorList>
    </citation>
    <scope>NUCLEOTIDE SEQUENCE [LARGE SCALE GENOMIC DNA]</scope>
    <source>
        <strain evidence="2 3">ALL</strain>
    </source>
</reference>
<evidence type="ECO:0000313" key="2">
    <source>
        <dbReference type="EMBL" id="TMS34627.1"/>
    </source>
</evidence>
<dbReference type="Proteomes" id="UP000298663">
    <property type="component" value="Chromosome X"/>
</dbReference>
<name>A0A4U8UR44_STECR</name>
<proteinExistence type="predicted"/>
<accession>A0A4U8UR44</accession>
<reference evidence="2 3" key="1">
    <citation type="journal article" date="2015" name="Genome Biol.">
        <title>Comparative genomics of Steinernema reveals deeply conserved gene regulatory networks.</title>
        <authorList>
            <person name="Dillman A.R."/>
            <person name="Macchietto M."/>
            <person name="Porter C.F."/>
            <person name="Rogers A."/>
            <person name="Williams B."/>
            <person name="Antoshechkin I."/>
            <person name="Lee M.M."/>
            <person name="Goodwin Z."/>
            <person name="Lu X."/>
            <person name="Lewis E.E."/>
            <person name="Goodrich-Blair H."/>
            <person name="Stock S.P."/>
            <person name="Adams B.J."/>
            <person name="Sternberg P.W."/>
            <person name="Mortazavi A."/>
        </authorList>
    </citation>
    <scope>NUCLEOTIDE SEQUENCE [LARGE SCALE GENOMIC DNA]</scope>
    <source>
        <strain evidence="2 3">ALL</strain>
    </source>
</reference>
<feature type="transmembrane region" description="Helical" evidence="1">
    <location>
        <begin position="27"/>
        <end position="48"/>
    </location>
</feature>